<name>D8JYM6_HYPDA</name>
<dbReference type="AlphaFoldDB" id="D8JYM6"/>
<evidence type="ECO:0000313" key="3">
    <source>
        <dbReference type="EMBL" id="ADJ23478.1"/>
    </source>
</evidence>
<accession>D8JYM6</accession>
<sequence length="180" mass="19596">MPPKTGKFWAVQFGKLLCRVSNMAMIQQHHQKRHREGQGSEKGIEVRRPTAHQYYMCVLARHCGVLVRRTALVLGMLAAVAAAATTGAFALDEQRMAIPNGAPDAPKAQVQDQSTPKSEEGAEIRIPGLGKLGTLPKMDFGLELLYGAAEDNRSEQNSEPAAGPEAPQDLTIHGSMKHRF</sequence>
<evidence type="ECO:0000256" key="2">
    <source>
        <dbReference type="SAM" id="Phobius"/>
    </source>
</evidence>
<dbReference type="HOGENOM" id="CLU_128131_0_0_5"/>
<gene>
    <name evidence="3" type="ordered locus">Hden_1671</name>
</gene>
<organism evidence="3 4">
    <name type="scientific">Hyphomicrobium denitrificans (strain ATCC 51888 / DSM 1869 / NCIMB 11706 / TK 0415)</name>
    <dbReference type="NCBI Taxonomy" id="582899"/>
    <lineage>
        <taxon>Bacteria</taxon>
        <taxon>Pseudomonadati</taxon>
        <taxon>Pseudomonadota</taxon>
        <taxon>Alphaproteobacteria</taxon>
        <taxon>Hyphomicrobiales</taxon>
        <taxon>Hyphomicrobiaceae</taxon>
        <taxon>Hyphomicrobium</taxon>
    </lineage>
</organism>
<dbReference type="eggNOG" id="ENOG502ZW53">
    <property type="taxonomic scope" value="Bacteria"/>
</dbReference>
<keyword evidence="2" id="KW-1133">Transmembrane helix</keyword>
<dbReference type="Proteomes" id="UP000002033">
    <property type="component" value="Chromosome"/>
</dbReference>
<keyword evidence="2" id="KW-0472">Membrane</keyword>
<protein>
    <submittedName>
        <fullName evidence="3">Uncharacterized protein</fullName>
    </submittedName>
</protein>
<keyword evidence="2" id="KW-0812">Transmembrane</keyword>
<dbReference type="STRING" id="582899.Hden_1671"/>
<keyword evidence="4" id="KW-1185">Reference proteome</keyword>
<evidence type="ECO:0000313" key="4">
    <source>
        <dbReference type="Proteomes" id="UP000002033"/>
    </source>
</evidence>
<reference evidence="4" key="1">
    <citation type="journal article" date="2011" name="J. Bacteriol.">
        <title>Genome sequences of eight morphologically diverse alphaproteobacteria.</title>
        <authorList>
            <consortium name="US DOE Joint Genome Institute"/>
            <person name="Brown P.J."/>
            <person name="Kysela D.T."/>
            <person name="Buechlein A."/>
            <person name="Hemmerich C."/>
            <person name="Brun Y.V."/>
        </authorList>
    </citation>
    <scope>NUCLEOTIDE SEQUENCE [LARGE SCALE GENOMIC DNA]</scope>
    <source>
        <strain evidence="4">ATCC 51888 / DSM 1869 / NCIB 11706 / TK 0415</strain>
    </source>
</reference>
<dbReference type="KEGG" id="hdn:Hden_1671"/>
<feature type="region of interest" description="Disordered" evidence="1">
    <location>
        <begin position="100"/>
        <end position="124"/>
    </location>
</feature>
<feature type="region of interest" description="Disordered" evidence="1">
    <location>
        <begin position="149"/>
        <end position="180"/>
    </location>
</feature>
<proteinExistence type="predicted"/>
<dbReference type="EMBL" id="CP002083">
    <property type="protein sequence ID" value="ADJ23478.1"/>
    <property type="molecule type" value="Genomic_DNA"/>
</dbReference>
<feature type="transmembrane region" description="Helical" evidence="2">
    <location>
        <begin position="71"/>
        <end position="91"/>
    </location>
</feature>
<evidence type="ECO:0000256" key="1">
    <source>
        <dbReference type="SAM" id="MobiDB-lite"/>
    </source>
</evidence>